<keyword evidence="1" id="KW-1133">Transmembrane helix</keyword>
<proteinExistence type="predicted"/>
<dbReference type="EMBL" id="JBIAWJ010000011">
    <property type="protein sequence ID" value="MFF4524021.1"/>
    <property type="molecule type" value="Genomic_DNA"/>
</dbReference>
<organism evidence="2 3">
    <name type="scientific">Streptomyces bluensis</name>
    <dbReference type="NCBI Taxonomy" id="33897"/>
    <lineage>
        <taxon>Bacteria</taxon>
        <taxon>Bacillati</taxon>
        <taxon>Actinomycetota</taxon>
        <taxon>Actinomycetes</taxon>
        <taxon>Kitasatosporales</taxon>
        <taxon>Streptomycetaceae</taxon>
        <taxon>Streptomyces</taxon>
    </lineage>
</organism>
<reference evidence="2 3" key="1">
    <citation type="submission" date="2024-10" db="EMBL/GenBank/DDBJ databases">
        <title>The Natural Products Discovery Center: Release of the First 8490 Sequenced Strains for Exploring Actinobacteria Biosynthetic Diversity.</title>
        <authorList>
            <person name="Kalkreuter E."/>
            <person name="Kautsar S.A."/>
            <person name="Yang D."/>
            <person name="Bader C.D."/>
            <person name="Teijaro C.N."/>
            <person name="Fluegel L."/>
            <person name="Davis C.M."/>
            <person name="Simpson J.R."/>
            <person name="Lauterbach L."/>
            <person name="Steele A.D."/>
            <person name="Gui C."/>
            <person name="Meng S."/>
            <person name="Li G."/>
            <person name="Viehrig K."/>
            <person name="Ye F."/>
            <person name="Su P."/>
            <person name="Kiefer A.F."/>
            <person name="Nichols A."/>
            <person name="Cepeda A.J."/>
            <person name="Yan W."/>
            <person name="Fan B."/>
            <person name="Jiang Y."/>
            <person name="Adhikari A."/>
            <person name="Zheng C.-J."/>
            <person name="Schuster L."/>
            <person name="Cowan T.M."/>
            <person name="Smanski M.J."/>
            <person name="Chevrette M.G."/>
            <person name="De Carvalho L.P.S."/>
            <person name="Shen B."/>
        </authorList>
    </citation>
    <scope>NUCLEOTIDE SEQUENCE [LARGE SCALE GENOMIC DNA]</scope>
    <source>
        <strain evidence="2 3">NPDC001390</strain>
    </source>
</reference>
<evidence type="ECO:0000313" key="2">
    <source>
        <dbReference type="EMBL" id="MFF4524021.1"/>
    </source>
</evidence>
<evidence type="ECO:0000256" key="1">
    <source>
        <dbReference type="SAM" id="Phobius"/>
    </source>
</evidence>
<comment type="caution">
    <text evidence="2">The sequence shown here is derived from an EMBL/GenBank/DDBJ whole genome shotgun (WGS) entry which is preliminary data.</text>
</comment>
<keyword evidence="1" id="KW-0472">Membrane</keyword>
<dbReference type="Proteomes" id="UP001602058">
    <property type="component" value="Unassembled WGS sequence"/>
</dbReference>
<keyword evidence="3" id="KW-1185">Reference proteome</keyword>
<dbReference type="RefSeq" id="WP_350951395.1">
    <property type="nucleotide sequence ID" value="NZ_JBEOYX010000002.1"/>
</dbReference>
<keyword evidence="1" id="KW-0812">Transmembrane</keyword>
<name>A0ABW6UKS9_9ACTN</name>
<protein>
    <submittedName>
        <fullName evidence="2">Uncharacterized protein</fullName>
    </submittedName>
</protein>
<gene>
    <name evidence="2" type="ORF">ACFY1D_21770</name>
</gene>
<evidence type="ECO:0000313" key="3">
    <source>
        <dbReference type="Proteomes" id="UP001602058"/>
    </source>
</evidence>
<feature type="transmembrane region" description="Helical" evidence="1">
    <location>
        <begin position="26"/>
        <end position="44"/>
    </location>
</feature>
<accession>A0ABW6UKS9</accession>
<sequence>MKAERTAIAALGAVVAGIIAVSHPSLIPAMTLAVAVWVALALFLKV</sequence>